<reference evidence="2 3" key="1">
    <citation type="journal article" date="2009" name="Stand. Genomic Sci.">
        <title>Complete genome sequence of Streptobacillus moniliformis type strain (9901T).</title>
        <authorList>
            <person name="Nolan M."/>
            <person name="Gronow S."/>
            <person name="Lapidus A."/>
            <person name="Ivanova N."/>
            <person name="Copeland A."/>
            <person name="Lucas S."/>
            <person name="Del Rio T.G."/>
            <person name="Chen F."/>
            <person name="Tice H."/>
            <person name="Pitluck S."/>
            <person name="Cheng J.F."/>
            <person name="Sims D."/>
            <person name="Meincke L."/>
            <person name="Bruce D."/>
            <person name="Goodwin L."/>
            <person name="Brettin T."/>
            <person name="Han C."/>
            <person name="Detter J.C."/>
            <person name="Ovchinikova G."/>
            <person name="Pati A."/>
            <person name="Mavromatis K."/>
            <person name="Mikhailova N."/>
            <person name="Chen A."/>
            <person name="Palaniappan K."/>
            <person name="Land M."/>
            <person name="Hauser L."/>
            <person name="Chang Y.J."/>
            <person name="Jeffries C.D."/>
            <person name="Rohde M."/>
            <person name="Sproer C."/>
            <person name="Goker M."/>
            <person name="Bristow J."/>
            <person name="Eisen J.A."/>
            <person name="Markowitz V."/>
            <person name="Hugenholtz P."/>
            <person name="Kyrpides N.C."/>
            <person name="Klenk H.P."/>
            <person name="Chain P."/>
        </authorList>
    </citation>
    <scope>NUCLEOTIDE SEQUENCE [LARGE SCALE GENOMIC DNA]</scope>
    <source>
        <strain evidence="3">ATCC 14647 / DSM 12112 / NCTC 10651 / 9901</strain>
    </source>
</reference>
<accession>D1AVE4</accession>
<evidence type="ECO:0000313" key="3">
    <source>
        <dbReference type="Proteomes" id="UP000002072"/>
    </source>
</evidence>
<evidence type="ECO:0000313" key="2">
    <source>
        <dbReference type="EMBL" id="ACZ01704.1"/>
    </source>
</evidence>
<keyword evidence="1" id="KW-1133">Transmembrane helix</keyword>
<dbReference type="KEGG" id="smf:Smon_1251"/>
<feature type="transmembrane region" description="Helical" evidence="1">
    <location>
        <begin position="21"/>
        <end position="36"/>
    </location>
</feature>
<dbReference type="GeneID" id="29674288"/>
<dbReference type="RefSeq" id="WP_012859250.1">
    <property type="nucleotide sequence ID" value="NC_013515.1"/>
</dbReference>
<dbReference type="EMBL" id="CP001779">
    <property type="protein sequence ID" value="ACZ01704.1"/>
    <property type="molecule type" value="Genomic_DNA"/>
</dbReference>
<sequence>MFKYIKNGVVKLFTDMKNYKLTKVDVIALFFSYLHFDKLILKETFNNLSITGLRWYLYAIPLCFIFGVLLKFILMLLSKIDEKNKFCFYKKMIY</sequence>
<keyword evidence="1" id="KW-0472">Membrane</keyword>
<feature type="transmembrane region" description="Helical" evidence="1">
    <location>
        <begin position="56"/>
        <end position="77"/>
    </location>
</feature>
<organism evidence="2 3">
    <name type="scientific">Streptobacillus moniliformis (strain ATCC 14647 / DSM 12112 / NCTC 10651 / 9901)</name>
    <dbReference type="NCBI Taxonomy" id="519441"/>
    <lineage>
        <taxon>Bacteria</taxon>
        <taxon>Fusobacteriati</taxon>
        <taxon>Fusobacteriota</taxon>
        <taxon>Fusobacteriia</taxon>
        <taxon>Fusobacteriales</taxon>
        <taxon>Leptotrichiaceae</taxon>
        <taxon>Streptobacillus</taxon>
    </lineage>
</organism>
<dbReference type="AlphaFoldDB" id="D1AVE4"/>
<keyword evidence="3" id="KW-1185">Reference proteome</keyword>
<keyword evidence="1" id="KW-0812">Transmembrane</keyword>
<dbReference type="HOGENOM" id="CLU_2384922_0_0_0"/>
<protein>
    <submittedName>
        <fullName evidence="2">Uncharacterized protein</fullName>
    </submittedName>
</protein>
<gene>
    <name evidence="2" type="ordered locus">Smon_1251</name>
</gene>
<name>D1AVE4_STRM9</name>
<evidence type="ECO:0000256" key="1">
    <source>
        <dbReference type="SAM" id="Phobius"/>
    </source>
</evidence>
<dbReference type="Proteomes" id="UP000002072">
    <property type="component" value="Chromosome"/>
</dbReference>
<proteinExistence type="predicted"/>